<organism evidence="1 2">
    <name type="scientific">Runella salmonicolor</name>
    <dbReference type="NCBI Taxonomy" id="2950278"/>
    <lineage>
        <taxon>Bacteria</taxon>
        <taxon>Pseudomonadati</taxon>
        <taxon>Bacteroidota</taxon>
        <taxon>Cytophagia</taxon>
        <taxon>Cytophagales</taxon>
        <taxon>Spirosomataceae</taxon>
        <taxon>Runella</taxon>
    </lineage>
</organism>
<dbReference type="EMBL" id="JAMZEL010000009">
    <property type="protein sequence ID" value="MCP1384872.1"/>
    <property type="molecule type" value="Genomic_DNA"/>
</dbReference>
<keyword evidence="2" id="KW-1185">Reference proteome</keyword>
<dbReference type="RefSeq" id="WP_253530794.1">
    <property type="nucleotide sequence ID" value="NZ_JAMZEL010000009.1"/>
</dbReference>
<evidence type="ECO:0000313" key="1">
    <source>
        <dbReference type="EMBL" id="MCP1384872.1"/>
    </source>
</evidence>
<proteinExistence type="predicted"/>
<sequence length="99" mass="10997">MGQLKTEVSVIQSKPELFNPIKANIKKFGCQAVADAAGLRCYQSVATYAKGKPVRVKTEERILEGLEKLNQGYIPALQRVNNIINLQNEHESQNINKAS</sequence>
<name>A0ABT1FWM7_9BACT</name>
<comment type="caution">
    <text evidence="1">The sequence shown here is derived from an EMBL/GenBank/DDBJ whole genome shotgun (WGS) entry which is preliminary data.</text>
</comment>
<reference evidence="1 2" key="1">
    <citation type="submission" date="2022-06" db="EMBL/GenBank/DDBJ databases">
        <title>Runella sp. S5 genome sequencing.</title>
        <authorList>
            <person name="Park S."/>
        </authorList>
    </citation>
    <scope>NUCLEOTIDE SEQUENCE [LARGE SCALE GENOMIC DNA]</scope>
    <source>
        <strain evidence="1 2">S5</strain>
    </source>
</reference>
<dbReference type="Proteomes" id="UP001204772">
    <property type="component" value="Unassembled WGS sequence"/>
</dbReference>
<accession>A0ABT1FWM7</accession>
<protein>
    <submittedName>
        <fullName evidence="1">Uncharacterized protein</fullName>
    </submittedName>
</protein>
<evidence type="ECO:0000313" key="2">
    <source>
        <dbReference type="Proteomes" id="UP001204772"/>
    </source>
</evidence>
<gene>
    <name evidence="1" type="ORF">NCI00_20720</name>
</gene>